<dbReference type="Gene3D" id="3.40.630.30">
    <property type="match status" value="1"/>
</dbReference>
<evidence type="ECO:0000259" key="2">
    <source>
        <dbReference type="PROSITE" id="PS51186"/>
    </source>
</evidence>
<dbReference type="Proteomes" id="UP000259465">
    <property type="component" value="Chromosome"/>
</dbReference>
<feature type="domain" description="N-acetyltransferase" evidence="2">
    <location>
        <begin position="45"/>
        <end position="208"/>
    </location>
</feature>
<evidence type="ECO:0000313" key="4">
    <source>
        <dbReference type="Proteomes" id="UP000259465"/>
    </source>
</evidence>
<dbReference type="PANTHER" id="PTHR43792">
    <property type="entry name" value="GNAT FAMILY, PUTATIVE (AFU_ORTHOLOGUE AFUA_3G00765)-RELATED-RELATED"/>
    <property type="match status" value="1"/>
</dbReference>
<dbReference type="KEGG" id="crz:D1345_22500"/>
<dbReference type="InterPro" id="IPR051531">
    <property type="entry name" value="N-acetyltransferase"/>
</dbReference>
<dbReference type="InterPro" id="IPR016181">
    <property type="entry name" value="Acyl_CoA_acyltransferase"/>
</dbReference>
<dbReference type="GO" id="GO:0016747">
    <property type="term" value="F:acyltransferase activity, transferring groups other than amino-acyl groups"/>
    <property type="evidence" value="ECO:0007669"/>
    <property type="project" value="InterPro"/>
</dbReference>
<evidence type="ECO:0000313" key="3">
    <source>
        <dbReference type="EMBL" id="AXT48762.1"/>
    </source>
</evidence>
<sequence>MARKPGSAPRSTKAIPAPGTGTAHSPAAAGEGRLMLSPLLYSRRLMLRDFRPDDHSAYTMARSGREFARHYPPEEVTPARSGQLLLRFLEQQRDSPRRGWQLAIVRGEDKALLGSVGLRGLERGGEAGFGIELAESAWGQGYALEAARMMLDFGYRQLGWHRIWADCAPGNIAMLQLARRLGFVVQPLGAEPRLSLLLSAVPPPFPGPRREVLQWAAASC</sequence>
<dbReference type="SUPFAM" id="SSF55729">
    <property type="entry name" value="Acyl-CoA N-acyltransferases (Nat)"/>
    <property type="match status" value="1"/>
</dbReference>
<dbReference type="AlphaFoldDB" id="A0AAD0WAP0"/>
<dbReference type="EMBL" id="CP031968">
    <property type="protein sequence ID" value="AXT48762.1"/>
    <property type="molecule type" value="Genomic_DNA"/>
</dbReference>
<gene>
    <name evidence="3" type="ORF">D1345_22500</name>
</gene>
<name>A0AAD0WAP0_9NEIS</name>
<evidence type="ECO:0000256" key="1">
    <source>
        <dbReference type="SAM" id="MobiDB-lite"/>
    </source>
</evidence>
<protein>
    <submittedName>
        <fullName evidence="3">N-acetyltransferase</fullName>
    </submittedName>
</protein>
<reference evidence="3 4" key="1">
    <citation type="submission" date="2018-08" db="EMBL/GenBank/DDBJ databases">
        <title>Complete genome sequence of JP2-74.</title>
        <authorList>
            <person name="Wu L."/>
        </authorList>
    </citation>
    <scope>NUCLEOTIDE SEQUENCE [LARGE SCALE GENOMIC DNA]</scope>
    <source>
        <strain evidence="3 4">JP2-74</strain>
    </source>
</reference>
<dbReference type="PROSITE" id="PS51186">
    <property type="entry name" value="GNAT"/>
    <property type="match status" value="1"/>
</dbReference>
<dbReference type="Pfam" id="PF13302">
    <property type="entry name" value="Acetyltransf_3"/>
    <property type="match status" value="1"/>
</dbReference>
<keyword evidence="4" id="KW-1185">Reference proteome</keyword>
<feature type="region of interest" description="Disordered" evidence="1">
    <location>
        <begin position="1"/>
        <end position="29"/>
    </location>
</feature>
<accession>A0AAD0WAP0</accession>
<proteinExistence type="predicted"/>
<dbReference type="InterPro" id="IPR000182">
    <property type="entry name" value="GNAT_dom"/>
</dbReference>
<organism evidence="3 4">
    <name type="scientific">Chromobacterium rhizoryzae</name>
    <dbReference type="NCBI Taxonomy" id="1778675"/>
    <lineage>
        <taxon>Bacteria</taxon>
        <taxon>Pseudomonadati</taxon>
        <taxon>Pseudomonadota</taxon>
        <taxon>Betaproteobacteria</taxon>
        <taxon>Neisseriales</taxon>
        <taxon>Chromobacteriaceae</taxon>
        <taxon>Chromobacterium</taxon>
    </lineage>
</organism>